<comment type="caution">
    <text evidence="2">The sequence shown here is derived from an EMBL/GenBank/DDBJ whole genome shotgun (WGS) entry which is preliminary data.</text>
</comment>
<protein>
    <submittedName>
        <fullName evidence="2">Uncharacterized protein</fullName>
    </submittedName>
</protein>
<accession>A0A147KF12</accession>
<dbReference type="AlphaFoldDB" id="A0A147KF12"/>
<keyword evidence="3" id="KW-1185">Reference proteome</keyword>
<proteinExistence type="predicted"/>
<evidence type="ECO:0000256" key="1">
    <source>
        <dbReference type="SAM" id="MobiDB-lite"/>
    </source>
</evidence>
<name>A0A147KF12_THECS</name>
<sequence>MLVCAIAAAVAVVALPRPVADGLARAVCLALRLDGCEASTEAADADYEPERCLQTRMTDVSGYQVEVVVTLGEEFSFITESFSDGETRVTLVDTAKLEASLGAGASLNVTRAFQLGAEVSVGGGLSVPNGSTWVFDSPEEAEQLMDDLRTRQRIDITKSVSPIIGWGVDLIWGPDIPAPDIVRTGVEAELGVDGHAGLNVGNERKRNGDKDSGEGVQGWSLSPKLQVQGAVGVTAALTESVDSRDGSVSTTYSLGGTASIGADWVVDDWKPSGERTGTMTVTRDAEGRITGVELVQLAADGSGVTMTTTELAVETAEERAMVEEWMGWVVDDQVLPLTWDSLAPTELGDDPGPFERWLFEEGRTSRVRYDDDSNIHELSGNVKLGVSLGLGGTWGDESLTVVGAEYLGAPVNGTRLYVPYETCA</sequence>
<organism evidence="2 3">
    <name type="scientific">Thermobifida cellulosilytica TB100</name>
    <dbReference type="NCBI Taxonomy" id="665004"/>
    <lineage>
        <taxon>Bacteria</taxon>
        <taxon>Bacillati</taxon>
        <taxon>Actinomycetota</taxon>
        <taxon>Actinomycetes</taxon>
        <taxon>Streptosporangiales</taxon>
        <taxon>Nocardiopsidaceae</taxon>
        <taxon>Thermobifida</taxon>
    </lineage>
</organism>
<dbReference type="STRING" id="665004.AC529_15505"/>
<evidence type="ECO:0000313" key="2">
    <source>
        <dbReference type="EMBL" id="KUP95850.1"/>
    </source>
</evidence>
<reference evidence="3" key="1">
    <citation type="journal article" date="2017" name="Acta Aliment.">
        <title>Plant polysaccharide degrading enzyme system of Thermpbifida cellulosilytica TB100 revealed by de novo genome project data.</title>
        <authorList>
            <person name="Toth A."/>
            <person name="Baka E."/>
            <person name="Luzics S."/>
            <person name="Bata-Vidacs I."/>
            <person name="Nagy I."/>
            <person name="Balint B."/>
            <person name="Herceg R."/>
            <person name="Olasz F."/>
            <person name="Wilk T."/>
            <person name="Nagy T."/>
            <person name="Kriszt B."/>
            <person name="Nagy I."/>
            <person name="Kukolya J."/>
        </authorList>
    </citation>
    <scope>NUCLEOTIDE SEQUENCE [LARGE SCALE GENOMIC DNA]</scope>
    <source>
        <strain evidence="3">TB100</strain>
    </source>
</reference>
<feature type="compositionally biased region" description="Basic and acidic residues" evidence="1">
    <location>
        <begin position="202"/>
        <end position="213"/>
    </location>
</feature>
<dbReference type="EMBL" id="LGEM01000107">
    <property type="protein sequence ID" value="KUP95850.1"/>
    <property type="molecule type" value="Genomic_DNA"/>
</dbReference>
<evidence type="ECO:0000313" key="3">
    <source>
        <dbReference type="Proteomes" id="UP000074382"/>
    </source>
</evidence>
<gene>
    <name evidence="2" type="ORF">AC529_15505</name>
</gene>
<feature type="region of interest" description="Disordered" evidence="1">
    <location>
        <begin position="196"/>
        <end position="219"/>
    </location>
</feature>
<dbReference type="OrthoDB" id="3455227at2"/>
<dbReference type="PATRIC" id="fig|665004.4.peg.3598"/>
<dbReference type="Proteomes" id="UP000074382">
    <property type="component" value="Unassembled WGS sequence"/>
</dbReference>